<organism evidence="1 2">
    <name type="scientific">Solanum verrucosum</name>
    <dbReference type="NCBI Taxonomy" id="315347"/>
    <lineage>
        <taxon>Eukaryota</taxon>
        <taxon>Viridiplantae</taxon>
        <taxon>Streptophyta</taxon>
        <taxon>Embryophyta</taxon>
        <taxon>Tracheophyta</taxon>
        <taxon>Spermatophyta</taxon>
        <taxon>Magnoliopsida</taxon>
        <taxon>eudicotyledons</taxon>
        <taxon>Gunneridae</taxon>
        <taxon>Pentapetalae</taxon>
        <taxon>asterids</taxon>
        <taxon>lamiids</taxon>
        <taxon>Solanales</taxon>
        <taxon>Solanaceae</taxon>
        <taxon>Solanoideae</taxon>
        <taxon>Solaneae</taxon>
        <taxon>Solanum</taxon>
    </lineage>
</organism>
<reference evidence="1" key="1">
    <citation type="submission" date="2023-08" db="EMBL/GenBank/DDBJ databases">
        <title>A de novo genome assembly of Solanum verrucosum Schlechtendal, a Mexican diploid species geographically isolated from the other diploid A-genome species in potato relatives.</title>
        <authorList>
            <person name="Hosaka K."/>
        </authorList>
    </citation>
    <scope>NUCLEOTIDE SEQUENCE</scope>
    <source>
        <tissue evidence="1">Young leaves</tissue>
    </source>
</reference>
<keyword evidence="2" id="KW-1185">Reference proteome</keyword>
<dbReference type="Proteomes" id="UP001234989">
    <property type="component" value="Chromosome 5"/>
</dbReference>
<sequence length="159" mass="17396">MQWWSQTIGTSADYGRPKSTWVRVSTSRGPEVLEENSVLVREGTYKAAQPRARAETRGVAAKIPDLNLGLKILCNTNLGPKPSVGLLMNGPFSPINSGKQREVAHEGHVGINKGRSGLKTLAMQFLKAYDAWEQQMLVELDDRSVSSQFIELEGATNVG</sequence>
<dbReference type="EMBL" id="CP133616">
    <property type="protein sequence ID" value="WMV29112.1"/>
    <property type="molecule type" value="Genomic_DNA"/>
</dbReference>
<accession>A0AAF0QRY0</accession>
<evidence type="ECO:0000313" key="2">
    <source>
        <dbReference type="Proteomes" id="UP001234989"/>
    </source>
</evidence>
<proteinExistence type="predicted"/>
<dbReference type="AlphaFoldDB" id="A0AAF0QRY0"/>
<evidence type="ECO:0000313" key="1">
    <source>
        <dbReference type="EMBL" id="WMV29112.1"/>
    </source>
</evidence>
<gene>
    <name evidence="1" type="ORF">MTR67_022497</name>
</gene>
<protein>
    <submittedName>
        <fullName evidence="1">Uncharacterized protein</fullName>
    </submittedName>
</protein>
<name>A0AAF0QRY0_SOLVR</name>